<proteinExistence type="predicted"/>
<evidence type="ECO:0000313" key="2">
    <source>
        <dbReference type="Proteomes" id="UP001310594"/>
    </source>
</evidence>
<gene>
    <name evidence="1" type="ORF">LTR97_003386</name>
</gene>
<dbReference type="Proteomes" id="UP001310594">
    <property type="component" value="Unassembled WGS sequence"/>
</dbReference>
<evidence type="ECO:0008006" key="3">
    <source>
        <dbReference type="Google" id="ProtNLM"/>
    </source>
</evidence>
<dbReference type="PANTHER" id="PTHR24148">
    <property type="entry name" value="ANKYRIN REPEAT DOMAIN-CONTAINING PROTEIN 39 HOMOLOG-RELATED"/>
    <property type="match status" value="1"/>
</dbReference>
<dbReference type="EMBL" id="JAVRQU010000004">
    <property type="protein sequence ID" value="KAK5704368.1"/>
    <property type="molecule type" value="Genomic_DNA"/>
</dbReference>
<dbReference type="PANTHER" id="PTHR24148:SF64">
    <property type="entry name" value="HETEROKARYON INCOMPATIBILITY DOMAIN-CONTAINING PROTEIN"/>
    <property type="match status" value="1"/>
</dbReference>
<evidence type="ECO:0000313" key="1">
    <source>
        <dbReference type="EMBL" id="KAK5704368.1"/>
    </source>
</evidence>
<reference evidence="1" key="1">
    <citation type="submission" date="2023-08" db="EMBL/GenBank/DDBJ databases">
        <title>Black Yeasts Isolated from many extreme environments.</title>
        <authorList>
            <person name="Coleine C."/>
            <person name="Stajich J.E."/>
            <person name="Selbmann L."/>
        </authorList>
    </citation>
    <scope>NUCLEOTIDE SEQUENCE</scope>
    <source>
        <strain evidence="1">CCFEE 5810</strain>
    </source>
</reference>
<dbReference type="InterPro" id="IPR052895">
    <property type="entry name" value="HetReg/Transcr_Mod"/>
</dbReference>
<protein>
    <recommendedName>
        <fullName evidence="3">Heterokaryon incompatibility domain-containing protein</fullName>
    </recommendedName>
</protein>
<organism evidence="1 2">
    <name type="scientific">Elasticomyces elasticus</name>
    <dbReference type="NCBI Taxonomy" id="574655"/>
    <lineage>
        <taxon>Eukaryota</taxon>
        <taxon>Fungi</taxon>
        <taxon>Dikarya</taxon>
        <taxon>Ascomycota</taxon>
        <taxon>Pezizomycotina</taxon>
        <taxon>Dothideomycetes</taxon>
        <taxon>Dothideomycetidae</taxon>
        <taxon>Mycosphaerellales</taxon>
        <taxon>Teratosphaeriaceae</taxon>
        <taxon>Elasticomyces</taxon>
    </lineage>
</organism>
<name>A0AAN7ZVB2_9PEZI</name>
<accession>A0AAN7ZVB2</accession>
<dbReference type="AlphaFoldDB" id="A0AAN7ZVB2"/>
<sequence length="436" mass="48647">MCGMQDILERPWFSRVWVKQEIWAAQVVVVKCGGSASPWNKLKDDLPLLAKDLRDAIPASFSHVVPILSHRYEKAFDGLQMASKAAIAQTLAGDAPLAEYQYHEAVSPLDSDYQGSLGCDIVSVMARSTGCECSDPRDHIYGLLGMTGTDIKGSNGRRERSATWPLAIDYDRHPADIFEDLMWYLIRRDGHLGPLLFNATYGTEVSGRKLPSWVVDWRCGLPAYSSYRSGHNAAWGKARRQDRFQRQPAQYMSLPVLGFCIGHAMEDLDQAQAFCFLSDWQPCQMYEAIQDQDLPKRLPCLPSVTAILNHEFGPPKFKLVHARTRLSQKRAVLELNCGSELLSDDSCLVDTFSQVFVAELETQPPDGLTLTTVLVPVSTESNDLLVCVKGCQPPLVLRHCGQSYYKFIGQAMVAVSDGPFEIHVDESENPETFKLV</sequence>
<comment type="caution">
    <text evidence="1">The sequence shown here is derived from an EMBL/GenBank/DDBJ whole genome shotgun (WGS) entry which is preliminary data.</text>
</comment>